<dbReference type="RefSeq" id="WP_092998244.1">
    <property type="nucleotide sequence ID" value="NZ_FMWD01000009.1"/>
</dbReference>
<reference evidence="1 2" key="1">
    <citation type="submission" date="2016-10" db="EMBL/GenBank/DDBJ databases">
        <authorList>
            <person name="de Groot N.N."/>
        </authorList>
    </citation>
    <scope>NUCLEOTIDE SEQUENCE [LARGE SCALE GENOMIC DNA]</scope>
    <source>
        <strain evidence="1 2">HLD2</strain>
    </source>
</reference>
<evidence type="ECO:0000313" key="1">
    <source>
        <dbReference type="EMBL" id="SCZ64852.1"/>
    </source>
</evidence>
<dbReference type="STRING" id="415747.SAMN03097708_02716"/>
<dbReference type="EMBL" id="FMWD01000009">
    <property type="protein sequence ID" value="SCZ64852.1"/>
    <property type="molecule type" value="Genomic_DNA"/>
</dbReference>
<dbReference type="OrthoDB" id="6638236at2"/>
<dbReference type="AlphaFoldDB" id="A0A1G5QSY2"/>
<organism evidence="1 2">
    <name type="scientific">Thiohalomonas denitrificans</name>
    <dbReference type="NCBI Taxonomy" id="415747"/>
    <lineage>
        <taxon>Bacteria</taxon>
        <taxon>Pseudomonadati</taxon>
        <taxon>Pseudomonadota</taxon>
        <taxon>Gammaproteobacteria</taxon>
        <taxon>Thiohalomonadales</taxon>
        <taxon>Thiohalomonadaceae</taxon>
        <taxon>Thiohalomonas</taxon>
    </lineage>
</organism>
<gene>
    <name evidence="1" type="ORF">SAMN03097708_02716</name>
</gene>
<protein>
    <submittedName>
        <fullName evidence="1">Uncharacterized protein</fullName>
    </submittedName>
</protein>
<accession>A0A1G5QSY2</accession>
<evidence type="ECO:0000313" key="2">
    <source>
        <dbReference type="Proteomes" id="UP000199648"/>
    </source>
</evidence>
<proteinExistence type="predicted"/>
<name>A0A1G5QSY2_9GAMM</name>
<sequence length="213" mass="23837">MGLQAEETIVDKLLTHLPHDLCHSIDDGLIVAGERAYRDSAHRHEGHISSFLGQARHFHSNEQFAFALDMAGIEHNPVRGNDIIIGQLGPLLLGRFATSSKTWNNAKRSKRRLDLASHNQWVERLFQPDMFGIPSTGPTMAVFFVSVFSGSVRVQPERPLSVEISVMNTMLSERLFSEPLTSFVTRYAQPAEQRDIAQVRLKQAVMKDGKSSS</sequence>
<keyword evidence="2" id="KW-1185">Reference proteome</keyword>
<dbReference type="Proteomes" id="UP000199648">
    <property type="component" value="Unassembled WGS sequence"/>
</dbReference>